<dbReference type="AlphaFoldDB" id="A0A9X7UY33"/>
<evidence type="ECO:0000313" key="11">
    <source>
        <dbReference type="EMBL" id="QQD24128.1"/>
    </source>
</evidence>
<comment type="similarity">
    <text evidence="6">Belongs to the methyl-accepting chemotaxis (MCP) protein family.</text>
</comment>
<dbReference type="SUPFAM" id="SSF58104">
    <property type="entry name" value="Methyl-accepting chemotaxis protein (MCP) signaling domain"/>
    <property type="match status" value="1"/>
</dbReference>
<evidence type="ECO:0000256" key="4">
    <source>
        <dbReference type="ARBA" id="ARBA00023136"/>
    </source>
</evidence>
<feature type="domain" description="HAMP" evidence="10">
    <location>
        <begin position="208"/>
        <end position="262"/>
    </location>
</feature>
<keyword evidence="2 8" id="KW-0812">Transmembrane</keyword>
<dbReference type="GO" id="GO:0016020">
    <property type="term" value="C:membrane"/>
    <property type="evidence" value="ECO:0007669"/>
    <property type="project" value="UniProtKB-SubCell"/>
</dbReference>
<dbReference type="GO" id="GO:0004888">
    <property type="term" value="F:transmembrane signaling receptor activity"/>
    <property type="evidence" value="ECO:0007669"/>
    <property type="project" value="InterPro"/>
</dbReference>
<dbReference type="CDD" id="cd11386">
    <property type="entry name" value="MCP_signal"/>
    <property type="match status" value="1"/>
</dbReference>
<keyword evidence="4 8" id="KW-0472">Membrane</keyword>
<dbReference type="InterPro" id="IPR004090">
    <property type="entry name" value="Chemotax_Me-accpt_rcpt"/>
</dbReference>
<dbReference type="Pfam" id="PF00015">
    <property type="entry name" value="MCPsignal"/>
    <property type="match status" value="1"/>
</dbReference>
<dbReference type="InterPro" id="IPR004089">
    <property type="entry name" value="MCPsignal_dom"/>
</dbReference>
<keyword evidence="3 8" id="KW-1133">Transmembrane helix</keyword>
<dbReference type="PANTHER" id="PTHR32089:SF119">
    <property type="entry name" value="METHYL-ACCEPTING CHEMOTAXIS PROTEIN CTPL"/>
    <property type="match status" value="1"/>
</dbReference>
<dbReference type="InterPro" id="IPR003660">
    <property type="entry name" value="HAMP_dom"/>
</dbReference>
<dbReference type="CDD" id="cd06225">
    <property type="entry name" value="HAMP"/>
    <property type="match status" value="1"/>
</dbReference>
<keyword evidence="5 7" id="KW-0807">Transducer</keyword>
<evidence type="ECO:0000256" key="5">
    <source>
        <dbReference type="ARBA" id="ARBA00023224"/>
    </source>
</evidence>
<comment type="subcellular location">
    <subcellularLocation>
        <location evidence="1">Membrane</location>
        <topology evidence="1">Multi-pass membrane protein</topology>
    </subcellularLocation>
</comment>
<dbReference type="KEGG" id="vcw:GJQ55_06395"/>
<reference evidence="11 12" key="1">
    <citation type="submission" date="2019-11" db="EMBL/GenBank/DDBJ databases">
        <title>Venatorbacter sp. nov. a predator of Campylobacter and other Gram-negative bacteria.</title>
        <authorList>
            <person name="Saeedi A."/>
            <person name="Cummings N.J."/>
            <person name="Connerton I.F."/>
            <person name="Connerton P.L."/>
        </authorList>
    </citation>
    <scope>NUCLEOTIDE SEQUENCE [LARGE SCALE GENOMIC DNA]</scope>
    <source>
        <strain evidence="11">XL5</strain>
    </source>
</reference>
<evidence type="ECO:0000259" key="9">
    <source>
        <dbReference type="PROSITE" id="PS50111"/>
    </source>
</evidence>
<evidence type="ECO:0000313" key="12">
    <source>
        <dbReference type="Proteomes" id="UP000596074"/>
    </source>
</evidence>
<dbReference type="PANTHER" id="PTHR32089">
    <property type="entry name" value="METHYL-ACCEPTING CHEMOTAXIS PROTEIN MCPB"/>
    <property type="match status" value="1"/>
</dbReference>
<dbReference type="Gene3D" id="1.10.287.950">
    <property type="entry name" value="Methyl-accepting chemotaxis protein"/>
    <property type="match status" value="1"/>
</dbReference>
<dbReference type="SMART" id="SM00304">
    <property type="entry name" value="HAMP"/>
    <property type="match status" value="1"/>
</dbReference>
<dbReference type="PROSITE" id="PS50111">
    <property type="entry name" value="CHEMOTAXIS_TRANSDUC_2"/>
    <property type="match status" value="1"/>
</dbReference>
<feature type="domain" description="Methyl-accepting transducer" evidence="9">
    <location>
        <begin position="267"/>
        <end position="503"/>
    </location>
</feature>
<evidence type="ECO:0000256" key="2">
    <source>
        <dbReference type="ARBA" id="ARBA00022692"/>
    </source>
</evidence>
<feature type="transmembrane region" description="Helical" evidence="8">
    <location>
        <begin position="13"/>
        <end position="34"/>
    </location>
</feature>
<evidence type="ECO:0000256" key="1">
    <source>
        <dbReference type="ARBA" id="ARBA00004141"/>
    </source>
</evidence>
<dbReference type="FunFam" id="1.10.287.950:FF:000001">
    <property type="entry name" value="Methyl-accepting chemotaxis sensory transducer"/>
    <property type="match status" value="1"/>
</dbReference>
<dbReference type="PRINTS" id="PR00260">
    <property type="entry name" value="CHEMTRNSDUCR"/>
</dbReference>
<protein>
    <submittedName>
        <fullName evidence="11">HAMP domain-containing protein</fullName>
    </submittedName>
</protein>
<dbReference type="GO" id="GO:0006935">
    <property type="term" value="P:chemotaxis"/>
    <property type="evidence" value="ECO:0007669"/>
    <property type="project" value="InterPro"/>
</dbReference>
<evidence type="ECO:0000256" key="7">
    <source>
        <dbReference type="PROSITE-ProRule" id="PRU00284"/>
    </source>
</evidence>
<gene>
    <name evidence="11" type="ORF">GJQ55_06395</name>
</gene>
<sequence>MSLFSSVSIKVKILSLAAVAIVGFVISLVINFNINQANTGRLQQIQQVFFPVVEESKANLVRLARIEELFSTAVSTGEMDFITTADKLRDEVNQGMRQLQQLWPQKSSDVAVMQQDFDAYFSVARELSAGMVDGSIDFSGMGAMIERMNTALERARADMQAYSDSSLAAFDDTVSQSNQAGQEAQSLGLVVALVILALMIIAAWSTSRSIDTALKSLLSSLQDIASGDGDLTRRIEKSSDDEIGDVVHWFNQFIDKLHRSIGELVKTSQPLTGVADDLHQLTSRTTQTTEQQNRATEEVSLVVDDMVSSMQEVSSHASSAAQAAREADQAAKQGRGIVNETVSSINLLATEVERAGEVIRKLEADTANVGTILDVIRAIAEQTNLLALNAAIEAARAGEQGRGFAVVADEVRTLASRTQDSTKEIQAVIEQLQSAAQSAVGVMNESKERARTSVSHAAKTDESLQAITQRVESIAAMNSQIAGATDRQEQAAQSIKHNVMGIKSTSAEAMAGMQDVEQASRSLKDIARTLGKVTGQFRV</sequence>
<feature type="transmembrane region" description="Helical" evidence="8">
    <location>
        <begin position="187"/>
        <end position="205"/>
    </location>
</feature>
<dbReference type="EMBL" id="CP046056">
    <property type="protein sequence ID" value="QQD24128.1"/>
    <property type="molecule type" value="Genomic_DNA"/>
</dbReference>
<evidence type="ECO:0000256" key="3">
    <source>
        <dbReference type="ARBA" id="ARBA00022989"/>
    </source>
</evidence>
<dbReference type="Pfam" id="PF00672">
    <property type="entry name" value="HAMP"/>
    <property type="match status" value="1"/>
</dbReference>
<proteinExistence type="inferred from homology"/>
<dbReference type="SMART" id="SM00283">
    <property type="entry name" value="MA"/>
    <property type="match status" value="1"/>
</dbReference>
<name>A0A9X7UY33_9GAMM</name>
<organism evidence="11 12">
    <name type="scientific">Venatoribacter cucullus</name>
    <dbReference type="NCBI Taxonomy" id="2661630"/>
    <lineage>
        <taxon>Bacteria</taxon>
        <taxon>Pseudomonadati</taxon>
        <taxon>Pseudomonadota</taxon>
        <taxon>Gammaproteobacteria</taxon>
        <taxon>Oceanospirillales</taxon>
        <taxon>Oceanospirillaceae</taxon>
        <taxon>Venatoribacter</taxon>
    </lineage>
</organism>
<dbReference type="Proteomes" id="UP000596074">
    <property type="component" value="Chromosome"/>
</dbReference>
<evidence type="ECO:0000256" key="6">
    <source>
        <dbReference type="ARBA" id="ARBA00029447"/>
    </source>
</evidence>
<keyword evidence="12" id="KW-1185">Reference proteome</keyword>
<evidence type="ECO:0000259" key="10">
    <source>
        <dbReference type="PROSITE" id="PS50885"/>
    </source>
</evidence>
<dbReference type="RefSeq" id="WP_228346684.1">
    <property type="nucleotide sequence ID" value="NZ_CP046056.1"/>
</dbReference>
<evidence type="ECO:0000256" key="8">
    <source>
        <dbReference type="SAM" id="Phobius"/>
    </source>
</evidence>
<accession>A0A9X7UY33</accession>
<dbReference type="PROSITE" id="PS50885">
    <property type="entry name" value="HAMP"/>
    <property type="match status" value="1"/>
</dbReference>
<dbReference type="GO" id="GO:0007165">
    <property type="term" value="P:signal transduction"/>
    <property type="evidence" value="ECO:0007669"/>
    <property type="project" value="UniProtKB-KW"/>
</dbReference>